<dbReference type="Proteomes" id="UP000326396">
    <property type="component" value="Linkage Group LG3"/>
</dbReference>
<keyword evidence="7 9" id="KW-0472">Membrane</keyword>
<dbReference type="AlphaFoldDB" id="A0A5N6N7L6"/>
<feature type="transmembrane region" description="Helical" evidence="9">
    <location>
        <begin position="39"/>
        <end position="66"/>
    </location>
</feature>
<feature type="domain" description="Wax synthase" evidence="10">
    <location>
        <begin position="181"/>
        <end position="263"/>
    </location>
</feature>
<evidence type="ECO:0000256" key="1">
    <source>
        <dbReference type="ARBA" id="ARBA00004141"/>
    </source>
</evidence>
<evidence type="ECO:0000256" key="6">
    <source>
        <dbReference type="ARBA" id="ARBA00023098"/>
    </source>
</evidence>
<dbReference type="EMBL" id="SZYD01000013">
    <property type="protein sequence ID" value="KAD4386087.1"/>
    <property type="molecule type" value="Genomic_DNA"/>
</dbReference>
<gene>
    <name evidence="11" type="ORF">E3N88_26256</name>
</gene>
<feature type="transmembrane region" description="Helical" evidence="9">
    <location>
        <begin position="150"/>
        <end position="175"/>
    </location>
</feature>
<feature type="transmembrane region" description="Helical" evidence="9">
    <location>
        <begin position="6"/>
        <end position="27"/>
    </location>
</feature>
<comment type="subcellular location">
    <subcellularLocation>
        <location evidence="1">Membrane</location>
        <topology evidence="1">Multi-pass membrane protein</topology>
    </subcellularLocation>
</comment>
<feature type="transmembrane region" description="Helical" evidence="9">
    <location>
        <begin position="225"/>
        <end position="246"/>
    </location>
</feature>
<sequence length="338" mass="38977">MAAMEATATSFIIYISIITASLSYCYFLSSKIPKGIYRFISLIPIFYIFTVLPLRCSSVFTTAIAASFTTWLTNFKLIRFAFDLDQSPFHPSDSLLRFITVTSLPIESKSVYSQPPDRFRFKLGFQIIVFSVLVRLVLNHRHQFHPYLVLILYCGLLFLTIDIVAGVINALLFLFTGLELEPSFDHPYLAISLQDFWGRWNLMVTNTLRHTIYKPVRSTFSGHEWAPLAGVLTSFMVSGLMHELFVYQLSRAAPTWEMTWFFVLHGVSVVAEMIVKRRVAGRRWRLPMFMRWLLTMGFVATTGMWLFFPPLTRNGLDAKILQEYTSVIDFITGHIFYS</sequence>
<keyword evidence="3" id="KW-0808">Transferase</keyword>
<keyword evidence="5 9" id="KW-1133">Transmembrane helix</keyword>
<dbReference type="GO" id="GO:0016020">
    <property type="term" value="C:membrane"/>
    <property type="evidence" value="ECO:0007669"/>
    <property type="project" value="UniProtKB-SubCell"/>
</dbReference>
<evidence type="ECO:0000259" key="10">
    <source>
        <dbReference type="Pfam" id="PF13813"/>
    </source>
</evidence>
<accession>A0A5N6N7L6</accession>
<feature type="transmembrane region" description="Helical" evidence="9">
    <location>
        <begin position="288"/>
        <end position="308"/>
    </location>
</feature>
<dbReference type="InterPro" id="IPR032805">
    <property type="entry name" value="Wax_synthase_dom"/>
</dbReference>
<feature type="transmembrane region" description="Helical" evidence="9">
    <location>
        <begin position="119"/>
        <end position="138"/>
    </location>
</feature>
<comment type="similarity">
    <text evidence="2">Belongs to the wax synthase family.</text>
</comment>
<reference evidence="11 12" key="1">
    <citation type="submission" date="2019-05" db="EMBL/GenBank/DDBJ databases">
        <title>Mikania micrantha, genome provides insights into the molecular mechanism of rapid growth.</title>
        <authorList>
            <person name="Liu B."/>
        </authorList>
    </citation>
    <scope>NUCLEOTIDE SEQUENCE [LARGE SCALE GENOMIC DNA]</scope>
    <source>
        <strain evidence="11">NLD-2019</strain>
        <tissue evidence="11">Leaf</tissue>
    </source>
</reference>
<evidence type="ECO:0000256" key="7">
    <source>
        <dbReference type="ARBA" id="ARBA00023136"/>
    </source>
</evidence>
<evidence type="ECO:0000256" key="8">
    <source>
        <dbReference type="ARBA" id="ARBA00023315"/>
    </source>
</evidence>
<dbReference type="InterPro" id="IPR044851">
    <property type="entry name" value="Wax_synthase"/>
</dbReference>
<evidence type="ECO:0000256" key="5">
    <source>
        <dbReference type="ARBA" id="ARBA00022989"/>
    </source>
</evidence>
<comment type="caution">
    <text evidence="11">The sequence shown here is derived from an EMBL/GenBank/DDBJ whole genome shotgun (WGS) entry which is preliminary data.</text>
</comment>
<evidence type="ECO:0000256" key="4">
    <source>
        <dbReference type="ARBA" id="ARBA00022692"/>
    </source>
</evidence>
<name>A0A5N6N7L6_9ASTR</name>
<dbReference type="GO" id="GO:0006629">
    <property type="term" value="P:lipid metabolic process"/>
    <property type="evidence" value="ECO:0007669"/>
    <property type="project" value="UniProtKB-KW"/>
</dbReference>
<dbReference type="PANTHER" id="PTHR31595:SF52">
    <property type="entry name" value="LONG-CHAIN-ALCOHOL O-FATTY-ACYLTRANSFERASE"/>
    <property type="match status" value="1"/>
</dbReference>
<keyword evidence="12" id="KW-1185">Reference proteome</keyword>
<keyword evidence="8" id="KW-0012">Acyltransferase</keyword>
<dbReference type="Pfam" id="PF13813">
    <property type="entry name" value="MBOAT_2"/>
    <property type="match status" value="1"/>
</dbReference>
<evidence type="ECO:0000313" key="11">
    <source>
        <dbReference type="EMBL" id="KAD4386087.1"/>
    </source>
</evidence>
<dbReference type="GO" id="GO:0008374">
    <property type="term" value="F:O-acyltransferase activity"/>
    <property type="evidence" value="ECO:0007669"/>
    <property type="project" value="InterPro"/>
</dbReference>
<proteinExistence type="inferred from homology"/>
<protein>
    <recommendedName>
        <fullName evidence="10">Wax synthase domain-containing protein</fullName>
    </recommendedName>
</protein>
<evidence type="ECO:0000256" key="9">
    <source>
        <dbReference type="SAM" id="Phobius"/>
    </source>
</evidence>
<dbReference type="PANTHER" id="PTHR31595">
    <property type="entry name" value="LONG-CHAIN-ALCOHOL O-FATTY-ACYLTRANSFERASE 3-RELATED"/>
    <property type="match status" value="1"/>
</dbReference>
<keyword evidence="4 9" id="KW-0812">Transmembrane</keyword>
<dbReference type="OrthoDB" id="1077582at2759"/>
<evidence type="ECO:0000256" key="2">
    <source>
        <dbReference type="ARBA" id="ARBA00007282"/>
    </source>
</evidence>
<organism evidence="11 12">
    <name type="scientific">Mikania micrantha</name>
    <name type="common">bitter vine</name>
    <dbReference type="NCBI Taxonomy" id="192012"/>
    <lineage>
        <taxon>Eukaryota</taxon>
        <taxon>Viridiplantae</taxon>
        <taxon>Streptophyta</taxon>
        <taxon>Embryophyta</taxon>
        <taxon>Tracheophyta</taxon>
        <taxon>Spermatophyta</taxon>
        <taxon>Magnoliopsida</taxon>
        <taxon>eudicotyledons</taxon>
        <taxon>Gunneridae</taxon>
        <taxon>Pentapetalae</taxon>
        <taxon>asterids</taxon>
        <taxon>campanulids</taxon>
        <taxon>Asterales</taxon>
        <taxon>Asteraceae</taxon>
        <taxon>Asteroideae</taxon>
        <taxon>Heliantheae alliance</taxon>
        <taxon>Eupatorieae</taxon>
        <taxon>Mikania</taxon>
    </lineage>
</organism>
<evidence type="ECO:0000256" key="3">
    <source>
        <dbReference type="ARBA" id="ARBA00022679"/>
    </source>
</evidence>
<keyword evidence="6" id="KW-0443">Lipid metabolism</keyword>
<evidence type="ECO:0000313" key="12">
    <source>
        <dbReference type="Proteomes" id="UP000326396"/>
    </source>
</evidence>